<evidence type="ECO:0000256" key="3">
    <source>
        <dbReference type="ARBA" id="ARBA00022949"/>
    </source>
</evidence>
<dbReference type="PANTHER" id="PTHR13546">
    <property type="entry name" value="RE60986P"/>
    <property type="match status" value="1"/>
</dbReference>
<dbReference type="InParanoid" id="A0A7F5RIY7"/>
<feature type="compositionally biased region" description="Polar residues" evidence="6">
    <location>
        <begin position="59"/>
        <end position="72"/>
    </location>
</feature>
<dbReference type="InterPro" id="IPR019359">
    <property type="entry name" value="CCDC85"/>
</dbReference>
<accession>A0A7F5RIY7</accession>
<evidence type="ECO:0000313" key="8">
    <source>
        <dbReference type="RefSeq" id="XP_025835931.1"/>
    </source>
</evidence>
<dbReference type="Proteomes" id="UP000192223">
    <property type="component" value="Unplaced"/>
</dbReference>
<evidence type="ECO:0000313" key="7">
    <source>
        <dbReference type="Proteomes" id="UP000192223"/>
    </source>
</evidence>
<dbReference type="PANTHER" id="PTHR13546:SF15">
    <property type="entry name" value="CCDC85"/>
    <property type="match status" value="1"/>
</dbReference>
<evidence type="ECO:0000256" key="4">
    <source>
        <dbReference type="ARBA" id="ARBA00023054"/>
    </source>
</evidence>
<dbReference type="GO" id="GO:0005912">
    <property type="term" value="C:adherens junction"/>
    <property type="evidence" value="ECO:0007669"/>
    <property type="project" value="UniProtKB-SubCell"/>
</dbReference>
<comment type="similarity">
    <text evidence="2">Belongs to the CCDC85 family.</text>
</comment>
<evidence type="ECO:0000256" key="6">
    <source>
        <dbReference type="SAM" id="MobiDB-lite"/>
    </source>
</evidence>
<feature type="region of interest" description="Disordered" evidence="6">
    <location>
        <begin position="274"/>
        <end position="324"/>
    </location>
</feature>
<evidence type="ECO:0000256" key="1">
    <source>
        <dbReference type="ARBA" id="ARBA00004536"/>
    </source>
</evidence>
<feature type="compositionally biased region" description="Polar residues" evidence="6">
    <location>
        <begin position="1"/>
        <end position="23"/>
    </location>
</feature>
<dbReference type="FunCoup" id="A0A7F5RIY7">
    <property type="interactions" value="113"/>
</dbReference>
<comment type="subcellular location">
    <subcellularLocation>
        <location evidence="1">Cell junction</location>
        <location evidence="1">Adherens junction</location>
    </subcellularLocation>
</comment>
<gene>
    <name evidence="8" type="primary">LOC108742722</name>
</gene>
<feature type="compositionally biased region" description="Low complexity" evidence="6">
    <location>
        <begin position="275"/>
        <end position="288"/>
    </location>
</feature>
<reference evidence="8" key="1">
    <citation type="submission" date="2025-08" db="UniProtKB">
        <authorList>
            <consortium name="RefSeq"/>
        </authorList>
    </citation>
    <scope>IDENTIFICATION</scope>
    <source>
        <tissue evidence="8">Entire body</tissue>
    </source>
</reference>
<dbReference type="CTD" id="33509"/>
<dbReference type="RefSeq" id="XP_025835931.1">
    <property type="nucleotide sequence ID" value="XM_025980146.1"/>
</dbReference>
<keyword evidence="4 5" id="KW-0175">Coiled coil</keyword>
<feature type="compositionally biased region" description="Polar residues" evidence="6">
    <location>
        <begin position="296"/>
        <end position="316"/>
    </location>
</feature>
<feature type="region of interest" description="Disordered" evidence="6">
    <location>
        <begin position="1"/>
        <end position="72"/>
    </location>
</feature>
<name>A0A7F5RIY7_AGRPL</name>
<dbReference type="GeneID" id="108742722"/>
<evidence type="ECO:0000256" key="5">
    <source>
        <dbReference type="SAM" id="Coils"/>
    </source>
</evidence>
<keyword evidence="3" id="KW-0965">Cell junction</keyword>
<feature type="coiled-coil region" evidence="5">
    <location>
        <begin position="178"/>
        <end position="205"/>
    </location>
</feature>
<dbReference type="AlphaFoldDB" id="A0A7F5RIY7"/>
<organism evidence="7 8">
    <name type="scientific">Agrilus planipennis</name>
    <name type="common">Emerald ash borer</name>
    <name type="synonym">Agrilus marcopoli</name>
    <dbReference type="NCBI Taxonomy" id="224129"/>
    <lineage>
        <taxon>Eukaryota</taxon>
        <taxon>Metazoa</taxon>
        <taxon>Ecdysozoa</taxon>
        <taxon>Arthropoda</taxon>
        <taxon>Hexapoda</taxon>
        <taxon>Insecta</taxon>
        <taxon>Pterygota</taxon>
        <taxon>Neoptera</taxon>
        <taxon>Endopterygota</taxon>
        <taxon>Coleoptera</taxon>
        <taxon>Polyphaga</taxon>
        <taxon>Elateriformia</taxon>
        <taxon>Buprestoidea</taxon>
        <taxon>Buprestidae</taxon>
        <taxon>Agrilinae</taxon>
        <taxon>Agrilus</taxon>
    </lineage>
</organism>
<dbReference type="KEGG" id="apln:108742722"/>
<dbReference type="OrthoDB" id="10056395at2759"/>
<sequence length="463" mass="52466">MSNKKQPQFVSKPSPSDTGSNTAIPPRYQPPPLPASGTGILKHTAIKDAKLFVPKGQENLKNPSDPANSNKYYPTAVSVKQFHPYPVGGPSQARPNPRTFEEDLRVHSQIHQDLIRNPPQRLDEAGIPQHPQDLRLHQIRAGVRGFTEEDFHRITPGDMLKFVRKTDPQAEQARHLQMQNLLAELRSLKEANVRLGDDNQDLRDLCCFLDDDRQKGRKLAREWQRFGRYTASVMRQEVSAYQNKLRELDNKQQELIKDNLELKELCLYLDEERSGSSICPSCGSSTTGNLRDDGDGSSSSTNADEPQVPQQFNGGTNPPRRSASRERILHETLSRQRNTLNDQTMQYVRNLEQQIKQLEEEKKALTVKINKLASAVGDPGLVITPPNQSETSSLNGRPEAVVRALQVLELREQLEREARDIYEVEERGDIASQDMDDGEKALVREMCNVVWRKLEEAPPPPRR</sequence>
<protein>
    <submittedName>
        <fullName evidence="8">Coiled-coil domain-containing protein 85C</fullName>
    </submittedName>
</protein>
<evidence type="ECO:0000256" key="2">
    <source>
        <dbReference type="ARBA" id="ARBA00009052"/>
    </source>
</evidence>
<proteinExistence type="inferred from homology"/>
<feature type="coiled-coil region" evidence="5">
    <location>
        <begin position="231"/>
        <end position="265"/>
    </location>
</feature>
<feature type="coiled-coil region" evidence="5">
    <location>
        <begin position="341"/>
        <end position="375"/>
    </location>
</feature>
<keyword evidence="7" id="KW-1185">Reference proteome</keyword>
<dbReference type="Pfam" id="PF10226">
    <property type="entry name" value="CCDC85"/>
    <property type="match status" value="1"/>
</dbReference>